<dbReference type="Pfam" id="PF02770">
    <property type="entry name" value="Acyl-CoA_dh_M"/>
    <property type="match status" value="1"/>
</dbReference>
<dbReference type="RefSeq" id="WP_311594212.1">
    <property type="nucleotide sequence ID" value="NZ_JAVRHV010000008.1"/>
</dbReference>
<comment type="caution">
    <text evidence="11">The sequence shown here is derived from an EMBL/GenBank/DDBJ whole genome shotgun (WGS) entry which is preliminary data.</text>
</comment>
<organism evidence="11 12">
    <name type="scientific">Urechidicola vernalis</name>
    <dbReference type="NCBI Taxonomy" id="3075600"/>
    <lineage>
        <taxon>Bacteria</taxon>
        <taxon>Pseudomonadati</taxon>
        <taxon>Bacteroidota</taxon>
        <taxon>Flavobacteriia</taxon>
        <taxon>Flavobacteriales</taxon>
        <taxon>Flavobacteriaceae</taxon>
        <taxon>Urechidicola</taxon>
    </lineage>
</organism>
<evidence type="ECO:0000259" key="8">
    <source>
        <dbReference type="Pfam" id="PF00441"/>
    </source>
</evidence>
<comment type="similarity">
    <text evidence="2 7">Belongs to the acyl-CoA dehydrogenase family.</text>
</comment>
<proteinExistence type="inferred from homology"/>
<keyword evidence="4 7" id="KW-0274">FAD</keyword>
<dbReference type="InterPro" id="IPR037069">
    <property type="entry name" value="AcylCoA_DH/ox_N_sf"/>
</dbReference>
<dbReference type="Gene3D" id="1.20.140.10">
    <property type="entry name" value="Butyryl-CoA Dehydrogenase, subunit A, domain 3"/>
    <property type="match status" value="1"/>
</dbReference>
<dbReference type="PANTHER" id="PTHR42807">
    <property type="entry name" value="GLUTARYL-COA DEHYDROGENASE, MITOCHONDRIAL"/>
    <property type="match status" value="1"/>
</dbReference>
<gene>
    <name evidence="11" type="ORF">RM519_12780</name>
</gene>
<comment type="cofactor">
    <cofactor evidence="1 7">
        <name>FAD</name>
        <dbReference type="ChEBI" id="CHEBI:57692"/>
    </cofactor>
</comment>
<dbReference type="Gene3D" id="1.10.540.10">
    <property type="entry name" value="Acyl-CoA dehydrogenase/oxidase, N-terminal domain"/>
    <property type="match status" value="1"/>
</dbReference>
<dbReference type="Pfam" id="PF00441">
    <property type="entry name" value="Acyl-CoA_dh_1"/>
    <property type="match status" value="1"/>
</dbReference>
<name>A0ABU2Y7X1_9FLAO</name>
<evidence type="ECO:0000313" key="12">
    <source>
        <dbReference type="Proteomes" id="UP001252186"/>
    </source>
</evidence>
<accession>A0ABU2Y7X1</accession>
<dbReference type="InterPro" id="IPR006091">
    <property type="entry name" value="Acyl-CoA_Oxase/DH_mid-dom"/>
</dbReference>
<evidence type="ECO:0000256" key="4">
    <source>
        <dbReference type="ARBA" id="ARBA00022827"/>
    </source>
</evidence>
<dbReference type="InterPro" id="IPR052033">
    <property type="entry name" value="Glutaryl-CoA_DH_mitochondrial"/>
</dbReference>
<dbReference type="Pfam" id="PF02771">
    <property type="entry name" value="Acyl-CoA_dh_N"/>
    <property type="match status" value="1"/>
</dbReference>
<evidence type="ECO:0000259" key="9">
    <source>
        <dbReference type="Pfam" id="PF02770"/>
    </source>
</evidence>
<keyword evidence="5" id="KW-0809">Transit peptide</keyword>
<keyword evidence="12" id="KW-1185">Reference proteome</keyword>
<evidence type="ECO:0000313" key="11">
    <source>
        <dbReference type="EMBL" id="MDT0554127.1"/>
    </source>
</evidence>
<dbReference type="InterPro" id="IPR009075">
    <property type="entry name" value="AcylCo_DH/oxidase_C"/>
</dbReference>
<dbReference type="PANTHER" id="PTHR42807:SF1">
    <property type="entry name" value="GLUTARYL-COA DEHYDROGENASE, MITOCHONDRIAL"/>
    <property type="match status" value="1"/>
</dbReference>
<keyword evidence="6 7" id="KW-0560">Oxidoreductase</keyword>
<dbReference type="Gene3D" id="2.40.110.10">
    <property type="entry name" value="Butyryl-CoA Dehydrogenase, subunit A, domain 2"/>
    <property type="match status" value="1"/>
</dbReference>
<dbReference type="InterPro" id="IPR046373">
    <property type="entry name" value="Acyl-CoA_Oxase/DH_mid-dom_sf"/>
</dbReference>
<feature type="domain" description="Acyl-CoA dehydrogenase/oxidase C-terminal" evidence="8">
    <location>
        <begin position="239"/>
        <end position="380"/>
    </location>
</feature>
<feature type="domain" description="Acyl-CoA oxidase/dehydrogenase middle" evidence="9">
    <location>
        <begin position="135"/>
        <end position="226"/>
    </location>
</feature>
<dbReference type="InterPro" id="IPR009100">
    <property type="entry name" value="AcylCoA_DH/oxidase_NM_dom_sf"/>
</dbReference>
<sequence length="392" mass="43364">MSQDLFQAPDYYNLDDLLTDEHKMVRDAARDWVKREISPIIEDAAQNAKFPKHILNGLAEIGAFGPYIPEEYGGAGLDQISYGLIMQELERGDSGIRSTASVQSSLVMYPIFKYGTEDQKQKYLPKLASGEFIGCFGLTEPNHGSNPGGMETKYKDMGDHYLLNGAKLWISNSPFADIAVVWAKNEEGRIHGLIVERGMEGFSTPETHNKWSLRTSATGELIFEDVKVPKENLLPNKTGLGAPLGCLDSARFGIAWGAIGAAMDCYDTALRYAKERTQFGKPIAAFQLQQKKLAEMITEITKAQLLTWRLGVLRDEGNATSAQISMAKRNNVDMALNIAREARQVLGAMGITGEYSIMRHMMNLESVITYEGTHDIHLLITGLDITGESAFK</sequence>
<evidence type="ECO:0000256" key="1">
    <source>
        <dbReference type="ARBA" id="ARBA00001974"/>
    </source>
</evidence>
<dbReference type="Proteomes" id="UP001252186">
    <property type="component" value="Unassembled WGS sequence"/>
</dbReference>
<evidence type="ECO:0000256" key="3">
    <source>
        <dbReference type="ARBA" id="ARBA00022630"/>
    </source>
</evidence>
<protein>
    <submittedName>
        <fullName evidence="11">Acyl-CoA dehydrogenase family protein</fullName>
    </submittedName>
</protein>
<dbReference type="InterPro" id="IPR036250">
    <property type="entry name" value="AcylCo_DH-like_C"/>
</dbReference>
<feature type="domain" description="Acyl-CoA dehydrogenase/oxidase N-terminal" evidence="10">
    <location>
        <begin position="19"/>
        <end position="131"/>
    </location>
</feature>
<evidence type="ECO:0000256" key="2">
    <source>
        <dbReference type="ARBA" id="ARBA00009347"/>
    </source>
</evidence>
<dbReference type="SUPFAM" id="SSF47203">
    <property type="entry name" value="Acyl-CoA dehydrogenase C-terminal domain-like"/>
    <property type="match status" value="1"/>
</dbReference>
<keyword evidence="3 7" id="KW-0285">Flavoprotein</keyword>
<reference evidence="11 12" key="1">
    <citation type="submission" date="2023-09" db="EMBL/GenBank/DDBJ databases">
        <authorList>
            <person name="Rey-Velasco X."/>
        </authorList>
    </citation>
    <scope>NUCLEOTIDE SEQUENCE [LARGE SCALE GENOMIC DNA]</scope>
    <source>
        <strain evidence="11 12">P050</strain>
    </source>
</reference>
<dbReference type="EMBL" id="JAVRHV010000008">
    <property type="protein sequence ID" value="MDT0554127.1"/>
    <property type="molecule type" value="Genomic_DNA"/>
</dbReference>
<dbReference type="SUPFAM" id="SSF56645">
    <property type="entry name" value="Acyl-CoA dehydrogenase NM domain-like"/>
    <property type="match status" value="1"/>
</dbReference>
<evidence type="ECO:0000256" key="7">
    <source>
        <dbReference type="RuleBase" id="RU362125"/>
    </source>
</evidence>
<evidence type="ECO:0000256" key="6">
    <source>
        <dbReference type="ARBA" id="ARBA00023002"/>
    </source>
</evidence>
<dbReference type="InterPro" id="IPR013786">
    <property type="entry name" value="AcylCoA_DH/ox_N"/>
</dbReference>
<evidence type="ECO:0000256" key="5">
    <source>
        <dbReference type="ARBA" id="ARBA00022946"/>
    </source>
</evidence>
<evidence type="ECO:0000259" key="10">
    <source>
        <dbReference type="Pfam" id="PF02771"/>
    </source>
</evidence>